<proteinExistence type="inferred from homology"/>
<gene>
    <name evidence="9" type="ORF">M413DRAFT_67238</name>
</gene>
<dbReference type="FunFam" id="3.40.50.1100:FF:000003">
    <property type="entry name" value="Cystathionine beta-synthase"/>
    <property type="match status" value="1"/>
</dbReference>
<evidence type="ECO:0000256" key="7">
    <source>
        <dbReference type="SAM" id="MobiDB-lite"/>
    </source>
</evidence>
<dbReference type="InterPro" id="IPR001926">
    <property type="entry name" value="TrpB-like_PALP"/>
</dbReference>
<dbReference type="GO" id="GO:0004122">
    <property type="term" value="F:cystathionine beta-synthase activity"/>
    <property type="evidence" value="ECO:0007669"/>
    <property type="project" value="UniProtKB-EC"/>
</dbReference>
<protein>
    <recommendedName>
        <fullName evidence="4">cystathionine beta-synthase</fullName>
        <ecNumber evidence="4">4.2.1.22</ecNumber>
    </recommendedName>
</protein>
<organism evidence="9 10">
    <name type="scientific">Hebeloma cylindrosporum</name>
    <dbReference type="NCBI Taxonomy" id="76867"/>
    <lineage>
        <taxon>Eukaryota</taxon>
        <taxon>Fungi</taxon>
        <taxon>Dikarya</taxon>
        <taxon>Basidiomycota</taxon>
        <taxon>Agaricomycotina</taxon>
        <taxon>Agaricomycetes</taxon>
        <taxon>Agaricomycetidae</taxon>
        <taxon>Agaricales</taxon>
        <taxon>Agaricineae</taxon>
        <taxon>Hymenogastraceae</taxon>
        <taxon>Hebeloma</taxon>
    </lineage>
</organism>
<comment type="catalytic activity">
    <reaction evidence="6">
        <text>L-homocysteine + L-serine = L,L-cystathionine + H2O</text>
        <dbReference type="Rhea" id="RHEA:10112"/>
        <dbReference type="ChEBI" id="CHEBI:15377"/>
        <dbReference type="ChEBI" id="CHEBI:33384"/>
        <dbReference type="ChEBI" id="CHEBI:58161"/>
        <dbReference type="ChEBI" id="CHEBI:58199"/>
        <dbReference type="EC" id="4.2.1.22"/>
    </reaction>
</comment>
<dbReference type="InterPro" id="IPR001216">
    <property type="entry name" value="P-phosphate_BS"/>
</dbReference>
<dbReference type="PANTHER" id="PTHR10314">
    <property type="entry name" value="CYSTATHIONINE BETA-SYNTHASE"/>
    <property type="match status" value="1"/>
</dbReference>
<keyword evidence="10" id="KW-1185">Reference proteome</keyword>
<feature type="region of interest" description="Disordered" evidence="7">
    <location>
        <begin position="360"/>
        <end position="385"/>
    </location>
</feature>
<evidence type="ECO:0000256" key="1">
    <source>
        <dbReference type="ARBA" id="ARBA00001933"/>
    </source>
</evidence>
<dbReference type="SUPFAM" id="SSF53686">
    <property type="entry name" value="Tryptophan synthase beta subunit-like PLP-dependent enzymes"/>
    <property type="match status" value="1"/>
</dbReference>
<dbReference type="Pfam" id="PF00291">
    <property type="entry name" value="PALP"/>
    <property type="match status" value="1"/>
</dbReference>
<evidence type="ECO:0000256" key="6">
    <source>
        <dbReference type="ARBA" id="ARBA00047490"/>
    </source>
</evidence>
<evidence type="ECO:0000256" key="2">
    <source>
        <dbReference type="ARBA" id="ARBA00005003"/>
    </source>
</evidence>
<dbReference type="Gene3D" id="3.40.50.1100">
    <property type="match status" value="2"/>
</dbReference>
<comment type="cofactor">
    <cofactor evidence="1">
        <name>pyridoxal 5'-phosphate</name>
        <dbReference type="ChEBI" id="CHEBI:597326"/>
    </cofactor>
</comment>
<dbReference type="InterPro" id="IPR036052">
    <property type="entry name" value="TrpB-like_PALP_sf"/>
</dbReference>
<comment type="similarity">
    <text evidence="3">Belongs to the cysteine synthase/cystathionine beta-synthase family.</text>
</comment>
<reference evidence="9 10" key="1">
    <citation type="submission" date="2014-04" db="EMBL/GenBank/DDBJ databases">
        <authorList>
            <consortium name="DOE Joint Genome Institute"/>
            <person name="Kuo A."/>
            <person name="Gay G."/>
            <person name="Dore J."/>
            <person name="Kohler A."/>
            <person name="Nagy L.G."/>
            <person name="Floudas D."/>
            <person name="Copeland A."/>
            <person name="Barry K.W."/>
            <person name="Cichocki N."/>
            <person name="Veneault-Fourrey C."/>
            <person name="LaButti K."/>
            <person name="Lindquist E.A."/>
            <person name="Lipzen A."/>
            <person name="Lundell T."/>
            <person name="Morin E."/>
            <person name="Murat C."/>
            <person name="Sun H."/>
            <person name="Tunlid A."/>
            <person name="Henrissat B."/>
            <person name="Grigoriev I.V."/>
            <person name="Hibbett D.S."/>
            <person name="Martin F."/>
            <person name="Nordberg H.P."/>
            <person name="Cantor M.N."/>
            <person name="Hua S.X."/>
        </authorList>
    </citation>
    <scope>NUCLEOTIDE SEQUENCE [LARGE SCALE GENOMIC DNA]</scope>
    <source>
        <strain evidence="10">h7</strain>
    </source>
</reference>
<evidence type="ECO:0000256" key="4">
    <source>
        <dbReference type="ARBA" id="ARBA00012041"/>
    </source>
</evidence>
<sequence length="385" mass="40115">MPSHILDNALGGVGNTPLIRLDKIASANGFKCNLLGKVEFMSAGGSVKDRIAKAMVEAAEKEGKLIAGKSVVIEPTSGNTGIGLAMACAIKGYSVIITLPDKMSLEKEAILRALGAEVIRTPTAAAWDSDESHIGVAKRLQREIPYGIILDQYRNVNNPLAHELTTGVEIIDAVVSTPSTPLKPSSGKVDVVVAGAGTGGTVTGISRAIKKTHNKGCTVVGVDPKGSILAIPADLNVEDDGAQYVVEGIGYDFVPDVLDHDDVDAWLKTDDEESFAAVQAIMRSEGLLVGGSSGSALAGALRWLKSDAGKDIANSPGKNVVVLLPDGIRNYMSKPWFLKIAMESGPTPLSGTIAQILERKESVKGAEQSPTLPGVQTASPPPASH</sequence>
<feature type="compositionally biased region" description="Polar residues" evidence="7">
    <location>
        <begin position="368"/>
        <end position="378"/>
    </location>
</feature>
<dbReference type="AlphaFoldDB" id="A0A0C3C7A7"/>
<dbReference type="GO" id="GO:0006535">
    <property type="term" value="P:cysteine biosynthetic process from serine"/>
    <property type="evidence" value="ECO:0007669"/>
    <property type="project" value="InterPro"/>
</dbReference>
<dbReference type="CDD" id="cd01561">
    <property type="entry name" value="CBS_like"/>
    <property type="match status" value="1"/>
</dbReference>
<evidence type="ECO:0000256" key="5">
    <source>
        <dbReference type="ARBA" id="ARBA00022898"/>
    </source>
</evidence>
<dbReference type="EMBL" id="KN831773">
    <property type="protein sequence ID" value="KIM44740.1"/>
    <property type="molecule type" value="Genomic_DNA"/>
</dbReference>
<reference evidence="10" key="2">
    <citation type="submission" date="2015-01" db="EMBL/GenBank/DDBJ databases">
        <title>Evolutionary Origins and Diversification of the Mycorrhizal Mutualists.</title>
        <authorList>
            <consortium name="DOE Joint Genome Institute"/>
            <consortium name="Mycorrhizal Genomics Consortium"/>
            <person name="Kohler A."/>
            <person name="Kuo A."/>
            <person name="Nagy L.G."/>
            <person name="Floudas D."/>
            <person name="Copeland A."/>
            <person name="Barry K.W."/>
            <person name="Cichocki N."/>
            <person name="Veneault-Fourrey C."/>
            <person name="LaButti K."/>
            <person name="Lindquist E.A."/>
            <person name="Lipzen A."/>
            <person name="Lundell T."/>
            <person name="Morin E."/>
            <person name="Murat C."/>
            <person name="Riley R."/>
            <person name="Ohm R."/>
            <person name="Sun H."/>
            <person name="Tunlid A."/>
            <person name="Henrissat B."/>
            <person name="Grigoriev I.V."/>
            <person name="Hibbett D.S."/>
            <person name="Martin F."/>
        </authorList>
    </citation>
    <scope>NUCLEOTIDE SEQUENCE [LARGE SCALE GENOMIC DNA]</scope>
    <source>
        <strain evidence="10">h7</strain>
    </source>
</reference>
<dbReference type="FunFam" id="3.40.50.1100:FF:000118">
    <property type="entry name" value="Related to CYS4-cystathionine beta-synthase"/>
    <property type="match status" value="1"/>
</dbReference>
<evidence type="ECO:0000256" key="3">
    <source>
        <dbReference type="ARBA" id="ARBA00007103"/>
    </source>
</evidence>
<dbReference type="OrthoDB" id="10259545at2759"/>
<evidence type="ECO:0000313" key="10">
    <source>
        <dbReference type="Proteomes" id="UP000053424"/>
    </source>
</evidence>
<evidence type="ECO:0000313" key="9">
    <source>
        <dbReference type="EMBL" id="KIM44740.1"/>
    </source>
</evidence>
<dbReference type="STRING" id="686832.A0A0C3C7A7"/>
<dbReference type="InterPro" id="IPR050214">
    <property type="entry name" value="Cys_Synth/Cystath_Beta-Synth"/>
</dbReference>
<keyword evidence="5" id="KW-0663">Pyridoxal phosphate</keyword>
<comment type="pathway">
    <text evidence="2">Amino-acid biosynthesis; L-cysteine biosynthesis; L-cysteine from L-homocysteine and L-serine: step 1/2.</text>
</comment>
<feature type="domain" description="Tryptophan synthase beta chain-like PALP" evidence="8">
    <location>
        <begin position="11"/>
        <end position="326"/>
    </location>
</feature>
<dbReference type="HOGENOM" id="CLU_021018_1_0_1"/>
<dbReference type="EC" id="4.2.1.22" evidence="4"/>
<dbReference type="PROSITE" id="PS00901">
    <property type="entry name" value="CYS_SYNTHASE"/>
    <property type="match status" value="1"/>
</dbReference>
<dbReference type="Proteomes" id="UP000053424">
    <property type="component" value="Unassembled WGS sequence"/>
</dbReference>
<evidence type="ECO:0000259" key="8">
    <source>
        <dbReference type="Pfam" id="PF00291"/>
    </source>
</evidence>
<accession>A0A0C3C7A7</accession>
<name>A0A0C3C7A7_HEBCY</name>